<gene>
    <name evidence="1" type="ORF">METZ01_LOCUS155048</name>
</gene>
<sequence length="98" mass="10826">MKRLTFVKSSVAASLGGALLPSPLRSEKKKFRLRYILSSAMYGTFKVTDILPEVAKCGASAIDLWPRPHGNQREQVREMGNEAFKAMLDKNKVSLGVS</sequence>
<dbReference type="AlphaFoldDB" id="A0A382ALE5"/>
<proteinExistence type="predicted"/>
<dbReference type="EMBL" id="UINC01025844">
    <property type="protein sequence ID" value="SVB02194.1"/>
    <property type="molecule type" value="Genomic_DNA"/>
</dbReference>
<evidence type="ECO:0000313" key="1">
    <source>
        <dbReference type="EMBL" id="SVB02194.1"/>
    </source>
</evidence>
<name>A0A382ALE5_9ZZZZ</name>
<protein>
    <recommendedName>
        <fullName evidence="2">Xylose isomerase-like TIM barrel domain-containing protein</fullName>
    </recommendedName>
</protein>
<feature type="non-terminal residue" evidence="1">
    <location>
        <position position="98"/>
    </location>
</feature>
<accession>A0A382ALE5</accession>
<organism evidence="1">
    <name type="scientific">marine metagenome</name>
    <dbReference type="NCBI Taxonomy" id="408172"/>
    <lineage>
        <taxon>unclassified sequences</taxon>
        <taxon>metagenomes</taxon>
        <taxon>ecological metagenomes</taxon>
    </lineage>
</organism>
<reference evidence="1" key="1">
    <citation type="submission" date="2018-05" db="EMBL/GenBank/DDBJ databases">
        <authorList>
            <person name="Lanie J.A."/>
            <person name="Ng W.-L."/>
            <person name="Kazmierczak K.M."/>
            <person name="Andrzejewski T.M."/>
            <person name="Davidsen T.M."/>
            <person name="Wayne K.J."/>
            <person name="Tettelin H."/>
            <person name="Glass J.I."/>
            <person name="Rusch D."/>
            <person name="Podicherti R."/>
            <person name="Tsui H.-C.T."/>
            <person name="Winkler M.E."/>
        </authorList>
    </citation>
    <scope>NUCLEOTIDE SEQUENCE</scope>
</reference>
<evidence type="ECO:0008006" key="2">
    <source>
        <dbReference type="Google" id="ProtNLM"/>
    </source>
</evidence>